<name>A0A2R7Z2H8_9ACTN</name>
<proteinExistence type="inferred from homology"/>
<gene>
    <name evidence="6" type="ORF">C7S10_03605</name>
</gene>
<evidence type="ECO:0000313" key="7">
    <source>
        <dbReference type="Proteomes" id="UP000244867"/>
    </source>
</evidence>
<evidence type="ECO:0000259" key="5">
    <source>
        <dbReference type="Pfam" id="PF25137"/>
    </source>
</evidence>
<evidence type="ECO:0000256" key="3">
    <source>
        <dbReference type="SAM" id="MobiDB-lite"/>
    </source>
</evidence>
<comment type="similarity">
    <text evidence="1">Belongs to the iron-containing alcohol dehydrogenase family.</text>
</comment>
<organism evidence="6 7">
    <name type="scientific">Nocardioides currus</name>
    <dbReference type="NCBI Taxonomy" id="2133958"/>
    <lineage>
        <taxon>Bacteria</taxon>
        <taxon>Bacillati</taxon>
        <taxon>Actinomycetota</taxon>
        <taxon>Actinomycetes</taxon>
        <taxon>Propionibacteriales</taxon>
        <taxon>Nocardioidaceae</taxon>
        <taxon>Nocardioides</taxon>
    </lineage>
</organism>
<reference evidence="6 7" key="1">
    <citation type="submission" date="2018-03" db="EMBL/GenBank/DDBJ databases">
        <authorList>
            <person name="Keele B.F."/>
        </authorList>
    </citation>
    <scope>NUCLEOTIDE SEQUENCE [LARGE SCALE GENOMIC DNA]</scope>
    <source>
        <strain evidence="6 7">IB-3</strain>
    </source>
</reference>
<dbReference type="Pfam" id="PF00465">
    <property type="entry name" value="Fe-ADH"/>
    <property type="match status" value="1"/>
</dbReference>
<feature type="compositionally biased region" description="Low complexity" evidence="3">
    <location>
        <begin position="34"/>
        <end position="43"/>
    </location>
</feature>
<dbReference type="InterPro" id="IPR039697">
    <property type="entry name" value="Alcohol_dehydrogenase_Fe"/>
</dbReference>
<dbReference type="AlphaFoldDB" id="A0A2R7Z2H8"/>
<keyword evidence="7" id="KW-1185">Reference proteome</keyword>
<dbReference type="InterPro" id="IPR056798">
    <property type="entry name" value="ADH_Fe_C"/>
</dbReference>
<dbReference type="PANTHER" id="PTHR11496:SF102">
    <property type="entry name" value="ALCOHOL DEHYDROGENASE 4"/>
    <property type="match status" value="1"/>
</dbReference>
<accession>A0A2R7Z2H8</accession>
<dbReference type="Gene3D" id="3.40.50.1970">
    <property type="match status" value="1"/>
</dbReference>
<dbReference type="Pfam" id="PF25137">
    <property type="entry name" value="ADH_Fe_C"/>
    <property type="match status" value="1"/>
</dbReference>
<feature type="domain" description="Alcohol dehydrogenase iron-type/glycerol dehydrogenase GldA" evidence="4">
    <location>
        <begin position="48"/>
        <end position="219"/>
    </location>
</feature>
<evidence type="ECO:0000256" key="2">
    <source>
        <dbReference type="ARBA" id="ARBA00023002"/>
    </source>
</evidence>
<protein>
    <submittedName>
        <fullName evidence="6">Uncharacterized protein</fullName>
    </submittedName>
</protein>
<keyword evidence="2" id="KW-0560">Oxidoreductase</keyword>
<evidence type="ECO:0000256" key="1">
    <source>
        <dbReference type="ARBA" id="ARBA00007358"/>
    </source>
</evidence>
<evidence type="ECO:0000313" key="6">
    <source>
        <dbReference type="EMBL" id="PUA82810.1"/>
    </source>
</evidence>
<dbReference type="InterPro" id="IPR001670">
    <property type="entry name" value="ADH_Fe/GldA"/>
</dbReference>
<dbReference type="OrthoDB" id="323926at2"/>
<dbReference type="EMBL" id="PYXZ01000001">
    <property type="protein sequence ID" value="PUA82810.1"/>
    <property type="molecule type" value="Genomic_DNA"/>
</dbReference>
<dbReference type="GO" id="GO:0004022">
    <property type="term" value="F:alcohol dehydrogenase (NAD+) activity"/>
    <property type="evidence" value="ECO:0007669"/>
    <property type="project" value="TreeGrafter"/>
</dbReference>
<dbReference type="SUPFAM" id="SSF56796">
    <property type="entry name" value="Dehydroquinate synthase-like"/>
    <property type="match status" value="1"/>
</dbReference>
<feature type="domain" description="Fe-containing alcohol dehydrogenase-like C-terminal" evidence="5">
    <location>
        <begin position="235"/>
        <end position="393"/>
    </location>
</feature>
<feature type="region of interest" description="Disordered" evidence="3">
    <location>
        <begin position="1"/>
        <end position="43"/>
    </location>
</feature>
<dbReference type="Gene3D" id="1.20.1090.10">
    <property type="entry name" value="Dehydroquinate synthase-like - alpha domain"/>
    <property type="match status" value="1"/>
</dbReference>
<evidence type="ECO:0000259" key="4">
    <source>
        <dbReference type="Pfam" id="PF00465"/>
    </source>
</evidence>
<dbReference type="Proteomes" id="UP000244867">
    <property type="component" value="Unassembled WGS sequence"/>
</dbReference>
<dbReference type="PANTHER" id="PTHR11496">
    <property type="entry name" value="ALCOHOL DEHYDROGENASE"/>
    <property type="match status" value="1"/>
</dbReference>
<sequence>MPLGPADGPGGDHRDPRHGRSCRPGQAVRELPRGVRAGVATAGARRGPRVVVGPGALGRLGDELERVGTHRPLVVCGRSTARDTALMDALGAALRGRAVELVDHVRPDVPLESVERVADAVVSSGADALVAVGGGGAITTARAANIVAHERSGLLDLSTHIDDEGRVTSPRLTGRRLPQVVVATTPTTAAPKAGAAVTVDGRRHALYDPRTRAASVVVDSTVTTGVPRDTRTAAVLNAYVMAVEGWMSPLHHPLVDVTLRGAVAELAEALAAALRGEPGTDDRPVIAAVAVGEATDVTGGGMTAALSHTIGPLVDVPNGILDALLLPHVVAASGPAQRDRLDDLSSTLGADVLDVVRHALTTGSRSTRLRDVGLPADSVAEVARRALDDVSAWTDRHPDPGAHAHRILAAAW</sequence>
<comment type="caution">
    <text evidence="6">The sequence shown here is derived from an EMBL/GenBank/DDBJ whole genome shotgun (WGS) entry which is preliminary data.</text>
</comment>
<dbReference type="GO" id="GO:0046872">
    <property type="term" value="F:metal ion binding"/>
    <property type="evidence" value="ECO:0007669"/>
    <property type="project" value="InterPro"/>
</dbReference>